<sequence length="317" mass="35485">MKSIAQKLIILSFILALITSITVFLYLKSLRIQNEGNKKTKILVAVEAIPPRTLIDKKMIKEMEVTDTPVFGNSVKDASKIIGKYTKESISKNEVFYDDNLLDKNEDELSLKIDSNHRAISISVTGDSGVSDLLKPEDFVDVITYIGEKKDGARTVNKDMAKIILQNIEVLAVDKKINREENIKNKAAEKEKTLTNFLVTLSVSSSEIEKLVLAESIGSIKLVLRPLKEDVHIETKGTTLKELAVNEYNKGDFTGENVVTNNNEKYTSYTVKQGDTLKKISKEFYGDESRFTIIKEANNIPDDLILTGEIVKIPIVK</sequence>
<accession>A0A1M6FE58</accession>
<dbReference type="CDD" id="cd00118">
    <property type="entry name" value="LysM"/>
    <property type="match status" value="1"/>
</dbReference>
<proteinExistence type="predicted"/>
<dbReference type="SMART" id="SM00858">
    <property type="entry name" value="SAF"/>
    <property type="match status" value="1"/>
</dbReference>
<dbReference type="RefSeq" id="WP_072985672.1">
    <property type="nucleotide sequence ID" value="NZ_FQZB01000005.1"/>
</dbReference>
<keyword evidence="4" id="KW-1185">Reference proteome</keyword>
<keyword evidence="1" id="KW-1133">Transmembrane helix</keyword>
<dbReference type="SUPFAM" id="SSF54106">
    <property type="entry name" value="LysM domain"/>
    <property type="match status" value="1"/>
</dbReference>
<keyword evidence="1" id="KW-0472">Membrane</keyword>
<dbReference type="Gene3D" id="3.10.350.10">
    <property type="entry name" value="LysM domain"/>
    <property type="match status" value="1"/>
</dbReference>
<organism evidence="3 4">
    <name type="scientific">Clostridium cavendishii DSM 21758</name>
    <dbReference type="NCBI Taxonomy" id="1121302"/>
    <lineage>
        <taxon>Bacteria</taxon>
        <taxon>Bacillati</taxon>
        <taxon>Bacillota</taxon>
        <taxon>Clostridia</taxon>
        <taxon>Eubacteriales</taxon>
        <taxon>Clostridiaceae</taxon>
        <taxon>Clostridium</taxon>
    </lineage>
</organism>
<dbReference type="Pfam" id="PF16976">
    <property type="entry name" value="RcpC"/>
    <property type="match status" value="1"/>
</dbReference>
<feature type="domain" description="LysM" evidence="2">
    <location>
        <begin position="267"/>
        <end position="313"/>
    </location>
</feature>
<feature type="transmembrane region" description="Helical" evidence="1">
    <location>
        <begin position="7"/>
        <end position="27"/>
    </location>
</feature>
<dbReference type="Gene3D" id="3.90.1210.10">
    <property type="entry name" value="Antifreeze-like/N-acetylneuraminic acid synthase C-terminal domain"/>
    <property type="match status" value="1"/>
</dbReference>
<name>A0A1M6FE58_9CLOT</name>
<reference evidence="3 4" key="1">
    <citation type="submission" date="2016-11" db="EMBL/GenBank/DDBJ databases">
        <authorList>
            <person name="Jaros S."/>
            <person name="Januszkiewicz K."/>
            <person name="Wedrychowicz H."/>
        </authorList>
    </citation>
    <scope>NUCLEOTIDE SEQUENCE [LARGE SCALE GENOMIC DNA]</scope>
    <source>
        <strain evidence="3 4">DSM 21758</strain>
    </source>
</reference>
<dbReference type="PROSITE" id="PS51782">
    <property type="entry name" value="LYSM"/>
    <property type="match status" value="1"/>
</dbReference>
<dbReference type="InterPro" id="IPR036779">
    <property type="entry name" value="LysM_dom_sf"/>
</dbReference>
<dbReference type="InterPro" id="IPR031571">
    <property type="entry name" value="RcpC_dom"/>
</dbReference>
<dbReference type="InterPro" id="IPR018392">
    <property type="entry name" value="LysM"/>
</dbReference>
<dbReference type="EMBL" id="FQZB01000005">
    <property type="protein sequence ID" value="SHI95967.1"/>
    <property type="molecule type" value="Genomic_DNA"/>
</dbReference>
<dbReference type="CDD" id="cd11614">
    <property type="entry name" value="SAF_CpaB_FlgA_like"/>
    <property type="match status" value="1"/>
</dbReference>
<evidence type="ECO:0000259" key="2">
    <source>
        <dbReference type="PROSITE" id="PS51782"/>
    </source>
</evidence>
<keyword evidence="1" id="KW-0812">Transmembrane</keyword>
<dbReference type="AlphaFoldDB" id="A0A1M6FE58"/>
<evidence type="ECO:0000313" key="3">
    <source>
        <dbReference type="EMBL" id="SHI95967.1"/>
    </source>
</evidence>
<dbReference type="InterPro" id="IPR013974">
    <property type="entry name" value="SAF"/>
</dbReference>
<dbReference type="SMART" id="SM00257">
    <property type="entry name" value="LysM"/>
    <property type="match status" value="1"/>
</dbReference>
<protein>
    <submittedName>
        <fullName evidence="3">Pilus assembly protein CpaB</fullName>
    </submittedName>
</protein>
<dbReference type="NCBIfam" id="TIGR03177">
    <property type="entry name" value="pilus_cpaB"/>
    <property type="match status" value="1"/>
</dbReference>
<dbReference type="InterPro" id="IPR017592">
    <property type="entry name" value="Pilus_assmbl_Flp-typ_CpaB"/>
</dbReference>
<evidence type="ECO:0000313" key="4">
    <source>
        <dbReference type="Proteomes" id="UP000184310"/>
    </source>
</evidence>
<evidence type="ECO:0000256" key="1">
    <source>
        <dbReference type="SAM" id="Phobius"/>
    </source>
</evidence>
<dbReference type="Pfam" id="PF01476">
    <property type="entry name" value="LysM"/>
    <property type="match status" value="1"/>
</dbReference>
<gene>
    <name evidence="3" type="ORF">SAMN02745163_01113</name>
</gene>
<dbReference type="OrthoDB" id="1757906at2"/>
<dbReference type="Proteomes" id="UP000184310">
    <property type="component" value="Unassembled WGS sequence"/>
</dbReference>
<dbReference type="STRING" id="1121302.SAMN02745163_01113"/>